<feature type="region of interest" description="Disordered" evidence="7">
    <location>
        <begin position="128"/>
        <end position="149"/>
    </location>
</feature>
<keyword evidence="3" id="KW-0964">Secreted</keyword>
<dbReference type="Proteomes" id="UP000813462">
    <property type="component" value="Unassembled WGS sequence"/>
</dbReference>
<dbReference type="AlphaFoldDB" id="A0A978V2M8"/>
<proteinExistence type="inferred from homology"/>
<organism evidence="8 9">
    <name type="scientific">Ziziphus jujuba var. spinosa</name>
    <dbReference type="NCBI Taxonomy" id="714518"/>
    <lineage>
        <taxon>Eukaryota</taxon>
        <taxon>Viridiplantae</taxon>
        <taxon>Streptophyta</taxon>
        <taxon>Embryophyta</taxon>
        <taxon>Tracheophyta</taxon>
        <taxon>Spermatophyta</taxon>
        <taxon>Magnoliopsida</taxon>
        <taxon>eudicotyledons</taxon>
        <taxon>Gunneridae</taxon>
        <taxon>Pentapetalae</taxon>
        <taxon>rosids</taxon>
        <taxon>fabids</taxon>
        <taxon>Rosales</taxon>
        <taxon>Rhamnaceae</taxon>
        <taxon>Paliureae</taxon>
        <taxon>Ziziphus</taxon>
    </lineage>
</organism>
<dbReference type="PANTHER" id="PTHR33136:SF4">
    <property type="entry name" value="PROTEIN RALF-LIKE 32"/>
    <property type="match status" value="1"/>
</dbReference>
<dbReference type="EMBL" id="JAEACU010000007">
    <property type="protein sequence ID" value="KAH7521611.1"/>
    <property type="molecule type" value="Genomic_DNA"/>
</dbReference>
<dbReference type="PANTHER" id="PTHR33136">
    <property type="entry name" value="RAPID ALKALINIZATION FACTOR-LIKE"/>
    <property type="match status" value="1"/>
</dbReference>
<keyword evidence="4" id="KW-0372">Hormone</keyword>
<comment type="caution">
    <text evidence="8">The sequence shown here is derived from an EMBL/GenBank/DDBJ whole genome shotgun (WGS) entry which is preliminary data.</text>
</comment>
<keyword evidence="5" id="KW-0732">Signal</keyword>
<keyword evidence="6" id="KW-1015">Disulfide bond</keyword>
<evidence type="ECO:0000256" key="6">
    <source>
        <dbReference type="ARBA" id="ARBA00023157"/>
    </source>
</evidence>
<evidence type="ECO:0000256" key="1">
    <source>
        <dbReference type="ARBA" id="ARBA00004613"/>
    </source>
</evidence>
<evidence type="ECO:0008006" key="10">
    <source>
        <dbReference type="Google" id="ProtNLM"/>
    </source>
</evidence>
<comment type="subcellular location">
    <subcellularLocation>
        <location evidence="1">Secreted</location>
    </subcellularLocation>
</comment>
<evidence type="ECO:0000256" key="3">
    <source>
        <dbReference type="ARBA" id="ARBA00022525"/>
    </source>
</evidence>
<reference evidence="8" key="1">
    <citation type="journal article" date="2021" name="Front. Plant Sci.">
        <title>Chromosome-Scale Genome Assembly for Chinese Sour Jujube and Insights Into Its Genome Evolution and Domestication Signature.</title>
        <authorList>
            <person name="Shen L.-Y."/>
            <person name="Luo H."/>
            <person name="Wang X.-L."/>
            <person name="Wang X.-M."/>
            <person name="Qiu X.-J."/>
            <person name="Liu H."/>
            <person name="Zhou S.-S."/>
            <person name="Jia K.-H."/>
            <person name="Nie S."/>
            <person name="Bao Y.-T."/>
            <person name="Zhang R.-G."/>
            <person name="Yun Q.-Z."/>
            <person name="Chai Y.-H."/>
            <person name="Lu J.-Y."/>
            <person name="Li Y."/>
            <person name="Zhao S.-W."/>
            <person name="Mao J.-F."/>
            <person name="Jia S.-G."/>
            <person name="Mao Y.-M."/>
        </authorList>
    </citation>
    <scope>NUCLEOTIDE SEQUENCE</scope>
    <source>
        <strain evidence="8">AT0</strain>
        <tissue evidence="8">Leaf</tissue>
    </source>
</reference>
<protein>
    <recommendedName>
        <fullName evidence="10">Protein RALF-like 32</fullName>
    </recommendedName>
</protein>
<dbReference type="GO" id="GO:0040008">
    <property type="term" value="P:regulation of growth"/>
    <property type="evidence" value="ECO:0007669"/>
    <property type="project" value="UniProtKB-ARBA"/>
</dbReference>
<dbReference type="GO" id="GO:0019722">
    <property type="term" value="P:calcium-mediated signaling"/>
    <property type="evidence" value="ECO:0007669"/>
    <property type="project" value="TreeGrafter"/>
</dbReference>
<comment type="similarity">
    <text evidence="2">Belongs to the plant rapid alkalinization factor (RALF) family.</text>
</comment>
<evidence type="ECO:0000256" key="2">
    <source>
        <dbReference type="ARBA" id="ARBA00009178"/>
    </source>
</evidence>
<dbReference type="GO" id="GO:0005179">
    <property type="term" value="F:hormone activity"/>
    <property type="evidence" value="ECO:0007669"/>
    <property type="project" value="UniProtKB-KW"/>
</dbReference>
<dbReference type="GO" id="GO:0005576">
    <property type="term" value="C:extracellular region"/>
    <property type="evidence" value="ECO:0007669"/>
    <property type="project" value="UniProtKB-SubCell"/>
</dbReference>
<accession>A0A978V2M8</accession>
<sequence length="161" mass="17607">MLLKWLSNLSLNPAQAPKNIQFHIQWEASNEGWVEINSDGCVKELSGNALDVVAFCANLGLVILSLLSFSTAASFVGYMDTTCNGSIAECNKEDEMLMESDISRRFLEQKRYISPGTLKPDHPVCQGASGESYSNAGSCLPPSSNPHDRGCSKIYRCRSHS</sequence>
<gene>
    <name evidence="8" type="ORF">FEM48_Zijuj07G0051500</name>
</gene>
<evidence type="ECO:0000256" key="4">
    <source>
        <dbReference type="ARBA" id="ARBA00022702"/>
    </source>
</evidence>
<evidence type="ECO:0000313" key="8">
    <source>
        <dbReference type="EMBL" id="KAH7521611.1"/>
    </source>
</evidence>
<evidence type="ECO:0000256" key="7">
    <source>
        <dbReference type="SAM" id="MobiDB-lite"/>
    </source>
</evidence>
<dbReference type="InterPro" id="IPR008801">
    <property type="entry name" value="RALF"/>
</dbReference>
<name>A0A978V2M8_ZIZJJ</name>
<evidence type="ECO:0000256" key="5">
    <source>
        <dbReference type="ARBA" id="ARBA00022729"/>
    </source>
</evidence>
<dbReference type="Pfam" id="PF05498">
    <property type="entry name" value="RALF"/>
    <property type="match status" value="1"/>
</dbReference>
<dbReference type="GO" id="GO:0009506">
    <property type="term" value="C:plasmodesma"/>
    <property type="evidence" value="ECO:0007669"/>
    <property type="project" value="TreeGrafter"/>
</dbReference>
<evidence type="ECO:0000313" key="9">
    <source>
        <dbReference type="Proteomes" id="UP000813462"/>
    </source>
</evidence>